<dbReference type="Gene3D" id="3.20.20.80">
    <property type="entry name" value="Glycosidases"/>
    <property type="match status" value="1"/>
</dbReference>
<evidence type="ECO:0000313" key="5">
    <source>
        <dbReference type="EMBL" id="AMV63234.1"/>
    </source>
</evidence>
<keyword evidence="2 5" id="KW-0378">Hydrolase</keyword>
<evidence type="ECO:0000256" key="2">
    <source>
        <dbReference type="RuleBase" id="RU361185"/>
    </source>
</evidence>
<keyword evidence="2 5" id="KW-0326">Glycosidase</keyword>
<sequence length="732" mass="85112">MIRLEYSESGQFEDRTTQVVQNRKLDNPEYQVYRERNGHKLEITTKFIHLYYDGGKFTADNLYLDAAYSYGTYMSRWYFGEPIQNNLKGTARTLDKADGVIPLEDGIMSKDGFSCINDSESFILNNEKFEIREHPEIDYYYFAYGHDYEGTLKDYYRLTGFTPLVPRYALGNWWSRYWKYTQEEYKELFERFTDEKIPISVAVMDMDWHLVHGIPKRFGSGWTGYSWNKKLFPDHKKLLKWLHNQGKHVTLNDHPAAGIRAFEDAYPAVAKRLGLNQEKEEPALFDFQNSKYRDAYFEDVHHPLEKDGIDFWWIDWQQGQNRSAKKVDPLWLLNYYVYKDNEQQHPGEALTLSRYGGPGSHRYPLGFSGDTVSSWSSLKFQPYFTATASNIGYTWWSHDIGGHMKGSYDSELAVRWLQFGVFSPINRLHSSNNPFKGKEPWNFDENARQVMNEFLRLRSVLVPYIDTANYLTHTQGLPLVEPMYYKYPDENSAYKVSNEYYFGSEMIVVPITEPADEISGEGQVKAWLPKGDWYDLFTGLKYVGDTYVNVCRSENNYPVFVKAGGIVPMNPNYMENVEKLPEKLDIRVYPGRDNQYKLIEHAGNSVAKTTFDFDGIDKISITVEDADHIIPKIRKINIFACGNVANKNAHAKEIIFGSEKDSKIEKIKFQTDSKLSKSLIFEKLQHAKISFDLKSEIWKQLNKESSVIQKVSFLNSLDDKNLAKMLIELVIA</sequence>
<comment type="similarity">
    <text evidence="1 2">Belongs to the glycosyl hydrolase 31 family.</text>
</comment>
<protein>
    <submittedName>
        <fullName evidence="5">Maltodextrin glucosidase</fullName>
        <ecNumber evidence="5">3.2.1.20</ecNumber>
    </submittedName>
</protein>
<reference evidence="7 8" key="1">
    <citation type="journal article" date="2016" name="PLoS ONE">
        <title>The Identification of Novel Diagnostic Marker Genes for the Detection of Beer Spoiling Pediococcus damnosus Strains Using the BlAst Diagnostic Gene findEr.</title>
        <authorList>
            <person name="Behr J."/>
            <person name="Geissler A.J."/>
            <person name="Schmid J."/>
            <person name="Zehe A."/>
            <person name="Vogel R.F."/>
        </authorList>
    </citation>
    <scope>NUCLEOTIDE SEQUENCE [LARGE SCALE GENOMIC DNA]</scope>
    <source>
        <strain evidence="5 8">TMW 2.1533</strain>
        <strain evidence="6 7">TMW 2.1535</strain>
    </source>
</reference>
<organism evidence="5 8">
    <name type="scientific">Pediococcus damnosus</name>
    <dbReference type="NCBI Taxonomy" id="51663"/>
    <lineage>
        <taxon>Bacteria</taxon>
        <taxon>Bacillati</taxon>
        <taxon>Bacillota</taxon>
        <taxon>Bacilli</taxon>
        <taxon>Lactobacillales</taxon>
        <taxon>Lactobacillaceae</taxon>
        <taxon>Pediococcus</taxon>
    </lineage>
</organism>
<accession>A0A0R2HGY4</accession>
<dbReference type="EMBL" id="CP012288">
    <property type="protein sequence ID" value="AMV66869.1"/>
    <property type="molecule type" value="Genomic_DNA"/>
</dbReference>
<dbReference type="EC" id="3.2.1.20" evidence="5"/>
<dbReference type="InterPro" id="IPR000322">
    <property type="entry name" value="Glyco_hydro_31_TIM"/>
</dbReference>
<keyword evidence="7" id="KW-1185">Reference proteome</keyword>
<evidence type="ECO:0000259" key="4">
    <source>
        <dbReference type="Pfam" id="PF21365"/>
    </source>
</evidence>
<dbReference type="InterPro" id="IPR048395">
    <property type="entry name" value="Glyco_hydro_31_C"/>
</dbReference>
<dbReference type="GO" id="GO:0004558">
    <property type="term" value="F:alpha-1,4-glucosidase activity"/>
    <property type="evidence" value="ECO:0007669"/>
    <property type="project" value="UniProtKB-EC"/>
</dbReference>
<proteinExistence type="inferred from homology"/>
<dbReference type="InterPro" id="IPR013780">
    <property type="entry name" value="Glyco_hydro_b"/>
</dbReference>
<dbReference type="InterPro" id="IPR017853">
    <property type="entry name" value="GH"/>
</dbReference>
<dbReference type="EMBL" id="CP012275">
    <property type="protein sequence ID" value="AMV63234.1"/>
    <property type="molecule type" value="Genomic_DNA"/>
</dbReference>
<gene>
    <name evidence="5" type="ORF">ADU70_1764</name>
    <name evidence="6" type="ORF">ADU72_0928</name>
</gene>
<dbReference type="InterPro" id="IPR051816">
    <property type="entry name" value="Glycosyl_Hydrolase_31"/>
</dbReference>
<dbReference type="GO" id="GO:0005975">
    <property type="term" value="P:carbohydrate metabolic process"/>
    <property type="evidence" value="ECO:0007669"/>
    <property type="project" value="InterPro"/>
</dbReference>
<dbReference type="Proteomes" id="UP000076405">
    <property type="component" value="Chromosome"/>
</dbReference>
<dbReference type="OrthoDB" id="176168at2"/>
<evidence type="ECO:0000259" key="3">
    <source>
        <dbReference type="Pfam" id="PF01055"/>
    </source>
</evidence>
<evidence type="ECO:0000313" key="8">
    <source>
        <dbReference type="Proteomes" id="UP000076405"/>
    </source>
</evidence>
<feature type="domain" description="Glycosyl hydrolase family 31 C-terminal" evidence="4">
    <location>
        <begin position="476"/>
        <end position="567"/>
    </location>
</feature>
<dbReference type="Gene3D" id="2.60.40.1180">
    <property type="entry name" value="Golgi alpha-mannosidase II"/>
    <property type="match status" value="2"/>
</dbReference>
<evidence type="ECO:0000256" key="1">
    <source>
        <dbReference type="ARBA" id="ARBA00007806"/>
    </source>
</evidence>
<dbReference type="PANTHER" id="PTHR43863">
    <property type="entry name" value="HYDROLASE, PUTATIVE (AFU_ORTHOLOGUE AFUA_1G03140)-RELATED"/>
    <property type="match status" value="1"/>
</dbReference>
<dbReference type="Pfam" id="PF21365">
    <property type="entry name" value="Glyco_hydro_31_3rd"/>
    <property type="match status" value="1"/>
</dbReference>
<dbReference type="SUPFAM" id="SSF51445">
    <property type="entry name" value="(Trans)glycosidases"/>
    <property type="match status" value="1"/>
</dbReference>
<evidence type="ECO:0000313" key="6">
    <source>
        <dbReference type="EMBL" id="AMV66869.1"/>
    </source>
</evidence>
<evidence type="ECO:0000313" key="7">
    <source>
        <dbReference type="Proteomes" id="UP000076244"/>
    </source>
</evidence>
<feature type="domain" description="Glycoside hydrolase family 31 TIM barrel" evidence="3">
    <location>
        <begin position="162"/>
        <end position="467"/>
    </location>
</feature>
<dbReference type="RefSeq" id="WP_080945554.1">
    <property type="nucleotide sequence ID" value="NZ_BAAAXI010000165.1"/>
</dbReference>
<dbReference type="CDD" id="cd06595">
    <property type="entry name" value="GH31_u1"/>
    <property type="match status" value="1"/>
</dbReference>
<dbReference type="Pfam" id="PF01055">
    <property type="entry name" value="Glyco_hydro_31_2nd"/>
    <property type="match status" value="1"/>
</dbReference>
<dbReference type="SUPFAM" id="SSF51011">
    <property type="entry name" value="Glycosyl hydrolase domain"/>
    <property type="match status" value="1"/>
</dbReference>
<dbReference type="Proteomes" id="UP000076244">
    <property type="component" value="Chromosome"/>
</dbReference>
<name>A0A0R2HGY4_9LACO</name>
<dbReference type="KEGG" id="pdm:ADU72_0928"/>
<dbReference type="AlphaFoldDB" id="A0A0R2HGY4"/>
<dbReference type="PANTHER" id="PTHR43863:SF2">
    <property type="entry name" value="MALTASE-GLUCOAMYLASE"/>
    <property type="match status" value="1"/>
</dbReference>